<protein>
    <submittedName>
        <fullName evidence="2">Uncharacterized protein</fullName>
    </submittedName>
</protein>
<accession>A0A366HFX8</accession>
<reference evidence="2 3" key="1">
    <citation type="submission" date="2018-06" db="EMBL/GenBank/DDBJ databases">
        <title>Genomic Encyclopedia of Type Strains, Phase IV (KMG-IV): sequencing the most valuable type-strain genomes for metagenomic binning, comparative biology and taxonomic classification.</title>
        <authorList>
            <person name="Goeker M."/>
        </authorList>
    </citation>
    <scope>NUCLEOTIDE SEQUENCE [LARGE SCALE GENOMIC DNA]</scope>
    <source>
        <strain evidence="2 3">DSM 25532</strain>
    </source>
</reference>
<evidence type="ECO:0000256" key="1">
    <source>
        <dbReference type="SAM" id="MobiDB-lite"/>
    </source>
</evidence>
<name>A0A366HFX8_9BACT</name>
<keyword evidence="3" id="KW-1185">Reference proteome</keyword>
<sequence>MNGSAKRAPSKLSKEDWDFSECPGDEKQYCLEYELARESKKAIEQVKHGRESEWALTCSDPCAADYYWQKRWSAFYSTLSQFPQIPWLKVPAKIRTKAMKAVAPLEGPLLTIAPPRLFDEDGEYREFPQDTGFQELTSVHAIEVDWAASDEALKASFEKWLERHRPSFFPVKETRGRTDAFELLKLLGAFRLLRHYGNWEDALNAVGDEHCGEHAPRYASESSWNRARRQAEQLITHGFVPGPGRSVVQIIDNAERSAIEKAKAKAFLAMQSRMEQRRLAKLKAEHVLDEITRRFTGSA</sequence>
<dbReference type="RefSeq" id="WP_113960098.1">
    <property type="nucleotide sequence ID" value="NZ_QNRR01000007.1"/>
</dbReference>
<proteinExistence type="predicted"/>
<gene>
    <name evidence="2" type="ORF">DES53_107305</name>
</gene>
<dbReference type="EMBL" id="QNRR01000007">
    <property type="protein sequence ID" value="RBP41473.1"/>
    <property type="molecule type" value="Genomic_DNA"/>
</dbReference>
<comment type="caution">
    <text evidence="2">The sequence shown here is derived from an EMBL/GenBank/DDBJ whole genome shotgun (WGS) entry which is preliminary data.</text>
</comment>
<dbReference type="AlphaFoldDB" id="A0A366HFX8"/>
<evidence type="ECO:0000313" key="2">
    <source>
        <dbReference type="EMBL" id="RBP41473.1"/>
    </source>
</evidence>
<evidence type="ECO:0000313" key="3">
    <source>
        <dbReference type="Proteomes" id="UP000253426"/>
    </source>
</evidence>
<feature type="region of interest" description="Disordered" evidence="1">
    <location>
        <begin position="1"/>
        <end position="20"/>
    </location>
</feature>
<dbReference type="Proteomes" id="UP000253426">
    <property type="component" value="Unassembled WGS sequence"/>
</dbReference>
<organism evidence="2 3">
    <name type="scientific">Roseimicrobium gellanilyticum</name>
    <dbReference type="NCBI Taxonomy" id="748857"/>
    <lineage>
        <taxon>Bacteria</taxon>
        <taxon>Pseudomonadati</taxon>
        <taxon>Verrucomicrobiota</taxon>
        <taxon>Verrucomicrobiia</taxon>
        <taxon>Verrucomicrobiales</taxon>
        <taxon>Verrucomicrobiaceae</taxon>
        <taxon>Roseimicrobium</taxon>
    </lineage>
</organism>